<dbReference type="AlphaFoldDB" id="A0A5E8BS96"/>
<organism evidence="5 6">
    <name type="scientific">Magnusiomyces paraingens</name>
    <dbReference type="NCBI Taxonomy" id="2606893"/>
    <lineage>
        <taxon>Eukaryota</taxon>
        <taxon>Fungi</taxon>
        <taxon>Dikarya</taxon>
        <taxon>Ascomycota</taxon>
        <taxon>Saccharomycotina</taxon>
        <taxon>Dipodascomycetes</taxon>
        <taxon>Dipodascales</taxon>
        <taxon>Dipodascaceae</taxon>
        <taxon>Magnusiomyces</taxon>
    </lineage>
</organism>
<dbReference type="InterPro" id="IPR002842">
    <property type="entry name" value="ATPase_V1_Esu"/>
</dbReference>
<dbReference type="PANTHER" id="PTHR45715">
    <property type="entry name" value="ATPASE H+-TRANSPORTING V1 SUBUNIT E1A-RELATED"/>
    <property type="match status" value="1"/>
</dbReference>
<comment type="similarity">
    <text evidence="1">Belongs to the V-ATPase E subunit family.</text>
</comment>
<dbReference type="Gene3D" id="3.30.2320.30">
    <property type="entry name" value="ATP synthase, E subunit, C-terminal"/>
    <property type="match status" value="1"/>
</dbReference>
<dbReference type="GeneID" id="43582813"/>
<dbReference type="Pfam" id="PF01991">
    <property type="entry name" value="vATP-synt_E"/>
    <property type="match status" value="1"/>
</dbReference>
<sequence length="232" mass="25795">MPAVASQSLSDDQVNSELQKMVEFIKKEADEKAKEIELKANEEYEIEKASVVRSETSAIDALYERKYKQAQLAQQIAKSTVANKTRLKVLEAREDVVTSVFEGATEKLKELSKDSKKYKSVLSGLIEEAALTLLEPKVRIRARKADAKIVKEAIEPAAKAYKEKSGRDVEITLDEDSELPEGSAGGVVVLNASGKIYVNNTFEERLKLLEDQSLPAIRLAIFGPSESRKFFN</sequence>
<keyword evidence="4" id="KW-0175">Coiled coil</keyword>
<dbReference type="GO" id="GO:0046961">
    <property type="term" value="F:proton-transporting ATPase activity, rotational mechanism"/>
    <property type="evidence" value="ECO:0007669"/>
    <property type="project" value="InterPro"/>
</dbReference>
<protein>
    <recommendedName>
        <fullName evidence="7">V-type proton ATPase subunit E</fullName>
    </recommendedName>
</protein>
<dbReference type="InterPro" id="IPR038495">
    <property type="entry name" value="ATPase_E_C"/>
</dbReference>
<dbReference type="HAMAP" id="MF_00311">
    <property type="entry name" value="ATP_synth_E_arch"/>
    <property type="match status" value="1"/>
</dbReference>
<evidence type="ECO:0000256" key="2">
    <source>
        <dbReference type="ARBA" id="ARBA00022448"/>
    </source>
</evidence>
<reference evidence="5 6" key="1">
    <citation type="submission" date="2019-09" db="EMBL/GenBank/DDBJ databases">
        <authorList>
            <person name="Brejova B."/>
        </authorList>
    </citation>
    <scope>NUCLEOTIDE SEQUENCE [LARGE SCALE GENOMIC DNA]</scope>
</reference>
<dbReference type="OrthoDB" id="10263003at2759"/>
<keyword evidence="2" id="KW-0813">Transport</keyword>
<gene>
    <name evidence="5" type="ORF">SAPINGB_P003998</name>
</gene>
<accession>A0A5E8BS96</accession>
<dbReference type="Proteomes" id="UP000398389">
    <property type="component" value="Unassembled WGS sequence"/>
</dbReference>
<evidence type="ECO:0000313" key="6">
    <source>
        <dbReference type="Proteomes" id="UP000398389"/>
    </source>
</evidence>
<dbReference type="SUPFAM" id="SSF160527">
    <property type="entry name" value="V-type ATPase subunit E-like"/>
    <property type="match status" value="1"/>
</dbReference>
<evidence type="ECO:0000256" key="3">
    <source>
        <dbReference type="ARBA" id="ARBA00023065"/>
    </source>
</evidence>
<dbReference type="GO" id="GO:0033178">
    <property type="term" value="C:proton-transporting two-sector ATPase complex, catalytic domain"/>
    <property type="evidence" value="ECO:0007669"/>
    <property type="project" value="InterPro"/>
</dbReference>
<feature type="coiled-coil region" evidence="4">
    <location>
        <begin position="15"/>
        <end position="42"/>
    </location>
</feature>
<keyword evidence="3" id="KW-0406">Ion transport</keyword>
<evidence type="ECO:0000256" key="1">
    <source>
        <dbReference type="ARBA" id="ARBA00005901"/>
    </source>
</evidence>
<evidence type="ECO:0008006" key="7">
    <source>
        <dbReference type="Google" id="ProtNLM"/>
    </source>
</evidence>
<dbReference type="Gene3D" id="6.10.250.1620">
    <property type="match status" value="1"/>
</dbReference>
<evidence type="ECO:0000313" key="5">
    <source>
        <dbReference type="EMBL" id="VVT54283.1"/>
    </source>
</evidence>
<dbReference type="RefSeq" id="XP_031854604.1">
    <property type="nucleotide sequence ID" value="XM_031998713.1"/>
</dbReference>
<name>A0A5E8BS96_9ASCO</name>
<keyword evidence="6" id="KW-1185">Reference proteome</keyword>
<proteinExistence type="inferred from homology"/>
<evidence type="ECO:0000256" key="4">
    <source>
        <dbReference type="SAM" id="Coils"/>
    </source>
</evidence>
<dbReference type="EMBL" id="CABVLU010000003">
    <property type="protein sequence ID" value="VVT54283.1"/>
    <property type="molecule type" value="Genomic_DNA"/>
</dbReference>